<organism evidence="2 3">
    <name type="scientific">Paragonimus westermani</name>
    <dbReference type="NCBI Taxonomy" id="34504"/>
    <lineage>
        <taxon>Eukaryota</taxon>
        <taxon>Metazoa</taxon>
        <taxon>Spiralia</taxon>
        <taxon>Lophotrochozoa</taxon>
        <taxon>Platyhelminthes</taxon>
        <taxon>Trematoda</taxon>
        <taxon>Digenea</taxon>
        <taxon>Plagiorchiida</taxon>
        <taxon>Troglotremata</taxon>
        <taxon>Troglotrematidae</taxon>
        <taxon>Paragonimus</taxon>
    </lineage>
</organism>
<sequence length="206" mass="23126">GICTGVLRGAGLQHVGCAINFLSLYFVGVPTILCLVFLAKMSIQGIWIGLIVGSSVQIATLLLVCFRMNWSKQVELTKKRLRTEELRNEISLNVTEETDVSPTVSRRSSYVSEDEVTVAKTPEVNAYQESRPKNAPIHFFTSSNCSLLRNRLLVLISVLFILAVSILCRTLLNLSDYFGPFCFYKNGTYVQLLHLQNMENCTIFYS</sequence>
<keyword evidence="1" id="KW-1133">Transmembrane helix</keyword>
<dbReference type="EMBL" id="JTDF01008521">
    <property type="protein sequence ID" value="KAF8564508.1"/>
    <property type="molecule type" value="Genomic_DNA"/>
</dbReference>
<keyword evidence="1" id="KW-0472">Membrane</keyword>
<proteinExistence type="predicted"/>
<evidence type="ECO:0000256" key="1">
    <source>
        <dbReference type="SAM" id="Phobius"/>
    </source>
</evidence>
<reference evidence="2 3" key="1">
    <citation type="submission" date="2019-07" db="EMBL/GenBank/DDBJ databases">
        <title>Annotation for the trematode Paragonimus westermani.</title>
        <authorList>
            <person name="Choi Y.-J."/>
        </authorList>
    </citation>
    <scope>NUCLEOTIDE SEQUENCE [LARGE SCALE GENOMIC DNA]</scope>
    <source>
        <strain evidence="2">180907_Pwestermani</strain>
    </source>
</reference>
<keyword evidence="1" id="KW-0812">Transmembrane</keyword>
<protein>
    <recommendedName>
        <fullName evidence="4">Multidrug resistance protein, MATE family</fullName>
    </recommendedName>
</protein>
<feature type="transmembrane region" description="Helical" evidence="1">
    <location>
        <begin position="152"/>
        <end position="172"/>
    </location>
</feature>
<gene>
    <name evidence="2" type="ORF">P879_09032</name>
</gene>
<comment type="caution">
    <text evidence="2">The sequence shown here is derived from an EMBL/GenBank/DDBJ whole genome shotgun (WGS) entry which is preliminary data.</text>
</comment>
<keyword evidence="3" id="KW-1185">Reference proteome</keyword>
<dbReference type="AlphaFoldDB" id="A0A8T0DCF0"/>
<evidence type="ECO:0000313" key="2">
    <source>
        <dbReference type="EMBL" id="KAF8564508.1"/>
    </source>
</evidence>
<accession>A0A8T0DCF0</accession>
<evidence type="ECO:0000313" key="3">
    <source>
        <dbReference type="Proteomes" id="UP000699462"/>
    </source>
</evidence>
<dbReference type="Proteomes" id="UP000699462">
    <property type="component" value="Unassembled WGS sequence"/>
</dbReference>
<evidence type="ECO:0008006" key="4">
    <source>
        <dbReference type="Google" id="ProtNLM"/>
    </source>
</evidence>
<feature type="transmembrane region" description="Helical" evidence="1">
    <location>
        <begin position="45"/>
        <end position="70"/>
    </location>
</feature>
<feature type="transmembrane region" description="Helical" evidence="1">
    <location>
        <begin position="17"/>
        <end position="39"/>
    </location>
</feature>
<feature type="non-terminal residue" evidence="2">
    <location>
        <position position="206"/>
    </location>
</feature>
<name>A0A8T0DCF0_9TREM</name>
<dbReference type="OrthoDB" id="6287910at2759"/>